<keyword evidence="1" id="KW-0507">mRNA processing</keyword>
<dbReference type="OrthoDB" id="3230509at2759"/>
<feature type="region of interest" description="Disordered" evidence="3">
    <location>
        <begin position="1"/>
        <end position="27"/>
    </location>
</feature>
<gene>
    <name evidence="5" type="ORF">RSOL_559470</name>
</gene>
<protein>
    <submittedName>
        <fullName evidence="5">Retrotransposon gag protein</fullName>
    </submittedName>
</protein>
<dbReference type="GO" id="GO:0003676">
    <property type="term" value="F:nucleic acid binding"/>
    <property type="evidence" value="ECO:0007669"/>
    <property type="project" value="InterPro"/>
</dbReference>
<feature type="region of interest" description="Disordered" evidence="3">
    <location>
        <begin position="376"/>
        <end position="396"/>
    </location>
</feature>
<dbReference type="GO" id="GO:0008270">
    <property type="term" value="F:zinc ion binding"/>
    <property type="evidence" value="ECO:0007669"/>
    <property type="project" value="UniProtKB-KW"/>
</dbReference>
<dbReference type="EMBL" id="JATN01000326">
    <property type="protein sequence ID" value="EUC52395.1"/>
    <property type="molecule type" value="Genomic_DNA"/>
</dbReference>
<name>X8IRF6_9AGAM</name>
<dbReference type="GO" id="GO:0006397">
    <property type="term" value="P:mRNA processing"/>
    <property type="evidence" value="ECO:0007669"/>
    <property type="project" value="UniProtKB-KW"/>
</dbReference>
<keyword evidence="2" id="KW-0862">Zinc</keyword>
<dbReference type="SUPFAM" id="SSF57756">
    <property type="entry name" value="Retrovirus zinc finger-like domains"/>
    <property type="match status" value="1"/>
</dbReference>
<dbReference type="PANTHER" id="PTHR15503">
    <property type="entry name" value="LDOC1 RELATED"/>
    <property type="match status" value="1"/>
</dbReference>
<sequence>MQRPSSAASSHWGGDPDQTVVGPPTMSFGSVPTFSNVPTFSLGNPPTRSHLNSRISSPNPEFDAHYIGNTDRDVLNHIYDAIGLLQGELEDFKNTTNDKLRDIGTDVYNVQQKANAIGNIVDSIPGATVLDTQGQRTLLRVPAMVTHTTQATTGPSTIPQPAMAPPPQQALRPVVPPPTIVPPPVIAAPVPRLPAGVKLAKPPMYNGKDKEKLEEFEMKCSMYLDSLAPGMDEKLKINFVTGYLEDEAQRWLTSWLLQEGRNPGSVPFLNSWPLFWAELNHRFGEHNKEEKYRIALNKLKQTRDVQNYLYEFQRLAQPLNYSDNELRDRFYDGLRSEIHQMMMTTRFKPREHTRDEVFNEALRIWEDLEAYKALHGSSTGKTTTTTSAAPSGKTTTTERVRFNAGDAVYRLKDGKAQKGVIQSIGQVGKWTTPVVKWNNVDKPENARFSDLKKDNHPVTTTVVKSTAKGPGPMELDGKGMSGITCYRCHGKGHTADVCPSKGISGHEAQIVEVESEEESGKDGAETA</sequence>
<feature type="non-terminal residue" evidence="5">
    <location>
        <position position="527"/>
    </location>
</feature>
<evidence type="ECO:0000259" key="4">
    <source>
        <dbReference type="PROSITE" id="PS50158"/>
    </source>
</evidence>
<keyword evidence="2" id="KW-0863">Zinc-finger</keyword>
<proteinExistence type="predicted"/>
<dbReference type="InterPro" id="IPR032567">
    <property type="entry name" value="RTL1-rel"/>
</dbReference>
<dbReference type="AlphaFoldDB" id="X8IRF6"/>
<evidence type="ECO:0000256" key="1">
    <source>
        <dbReference type="ARBA" id="ARBA00022664"/>
    </source>
</evidence>
<keyword evidence="2" id="KW-0479">Metal-binding</keyword>
<evidence type="ECO:0000313" key="6">
    <source>
        <dbReference type="Proteomes" id="UP000030108"/>
    </source>
</evidence>
<dbReference type="PROSITE" id="PS50158">
    <property type="entry name" value="ZF_CCHC"/>
    <property type="match status" value="1"/>
</dbReference>
<dbReference type="Pfam" id="PF03732">
    <property type="entry name" value="Retrotrans_gag"/>
    <property type="match status" value="1"/>
</dbReference>
<evidence type="ECO:0000313" key="5">
    <source>
        <dbReference type="EMBL" id="EUC52395.1"/>
    </source>
</evidence>
<evidence type="ECO:0000256" key="3">
    <source>
        <dbReference type="SAM" id="MobiDB-lite"/>
    </source>
</evidence>
<accession>X8IRF6</accession>
<evidence type="ECO:0000256" key="2">
    <source>
        <dbReference type="PROSITE-ProRule" id="PRU00047"/>
    </source>
</evidence>
<dbReference type="Proteomes" id="UP000030108">
    <property type="component" value="Unassembled WGS sequence"/>
</dbReference>
<dbReference type="PANTHER" id="PTHR15503:SF22">
    <property type="entry name" value="TRANSPOSON TY3-I GAG POLYPROTEIN"/>
    <property type="match status" value="1"/>
</dbReference>
<organism evidence="5 6">
    <name type="scientific">Rhizoctonia solani AG-3 Rhs1AP</name>
    <dbReference type="NCBI Taxonomy" id="1086054"/>
    <lineage>
        <taxon>Eukaryota</taxon>
        <taxon>Fungi</taxon>
        <taxon>Dikarya</taxon>
        <taxon>Basidiomycota</taxon>
        <taxon>Agaricomycotina</taxon>
        <taxon>Agaricomycetes</taxon>
        <taxon>Cantharellales</taxon>
        <taxon>Ceratobasidiaceae</taxon>
        <taxon>Rhizoctonia</taxon>
    </lineage>
</organism>
<comment type="caution">
    <text evidence="5">The sequence shown here is derived from an EMBL/GenBank/DDBJ whole genome shotgun (WGS) entry which is preliminary data.</text>
</comment>
<dbReference type="InterPro" id="IPR005162">
    <property type="entry name" value="Retrotrans_gag_dom"/>
</dbReference>
<dbReference type="InterPro" id="IPR036875">
    <property type="entry name" value="Znf_CCHC_sf"/>
</dbReference>
<dbReference type="InterPro" id="IPR001878">
    <property type="entry name" value="Znf_CCHC"/>
</dbReference>
<feature type="domain" description="CCHC-type" evidence="4">
    <location>
        <begin position="485"/>
        <end position="500"/>
    </location>
</feature>
<reference evidence="6" key="1">
    <citation type="journal article" date="2014" name="Genome Announc.">
        <title>Draft genome sequence of the plant-pathogenic soil fungus Rhizoctonia solani anastomosis group 3 strain Rhs1AP.</title>
        <authorList>
            <person name="Cubeta M.A."/>
            <person name="Thomas E."/>
            <person name="Dean R.A."/>
            <person name="Jabaji S."/>
            <person name="Neate S.M."/>
            <person name="Tavantzis S."/>
            <person name="Toda T."/>
            <person name="Vilgalys R."/>
            <person name="Bharathan N."/>
            <person name="Fedorova-Abrams N."/>
            <person name="Pakala S.B."/>
            <person name="Pakala S.M."/>
            <person name="Zafar N."/>
            <person name="Joardar V."/>
            <person name="Losada L."/>
            <person name="Nierman W.C."/>
        </authorList>
    </citation>
    <scope>NUCLEOTIDE SEQUENCE [LARGE SCALE GENOMIC DNA]</scope>
    <source>
        <strain evidence="6">AG-3</strain>
    </source>
</reference>
<feature type="compositionally biased region" description="Low complexity" evidence="3">
    <location>
        <begin position="377"/>
        <end position="395"/>
    </location>
</feature>